<dbReference type="AlphaFoldDB" id="A0A4S4BVS2"/>
<dbReference type="PANTHER" id="PTHR43744">
    <property type="entry name" value="ABC TRANSPORTER PERMEASE PROTEIN MG189-RELATED-RELATED"/>
    <property type="match status" value="1"/>
</dbReference>
<dbReference type="EMBL" id="SSOB01000014">
    <property type="protein sequence ID" value="THF79127.1"/>
    <property type="molecule type" value="Genomic_DNA"/>
</dbReference>
<evidence type="ECO:0000256" key="1">
    <source>
        <dbReference type="ARBA" id="ARBA00004651"/>
    </source>
</evidence>
<evidence type="ECO:0000256" key="6">
    <source>
        <dbReference type="ARBA" id="ARBA00023136"/>
    </source>
</evidence>
<keyword evidence="10" id="KW-1185">Reference proteome</keyword>
<feature type="transmembrane region" description="Helical" evidence="7">
    <location>
        <begin position="76"/>
        <end position="100"/>
    </location>
</feature>
<evidence type="ECO:0000256" key="7">
    <source>
        <dbReference type="RuleBase" id="RU363032"/>
    </source>
</evidence>
<protein>
    <submittedName>
        <fullName evidence="9">Carbohydrate ABC transporter permease</fullName>
    </submittedName>
</protein>
<evidence type="ECO:0000256" key="4">
    <source>
        <dbReference type="ARBA" id="ARBA00022692"/>
    </source>
</evidence>
<sequence>MELNTRTLPIRLLAHGCLLLFCCICLLPMVLTLSVSLTEGAAIQRYGYALIPPSFSLDAYAFILDDMKTLIDGYRNSLLIVVFGTTLNLLVTSMVSYSLARRDFRFGKAISVYIFVTMIFSGGLVPTYILIVQYLGWKNMLIALIVPAFAAPFQIFLLRVFFQEVPQALTESAKIDGASDWRTYWSIALPLSRPALATLALMMTLSYWNETFNAMLFIDKSSLFPIQLVLKNIQSYVEMIRNVGFDPSGNLVDPSDVPTESIMYAMMVLTSLPVMFIFSFLQKYFVKGMTLGAVKG</sequence>
<dbReference type="CDD" id="cd06261">
    <property type="entry name" value="TM_PBP2"/>
    <property type="match status" value="1"/>
</dbReference>
<evidence type="ECO:0000256" key="2">
    <source>
        <dbReference type="ARBA" id="ARBA00022448"/>
    </source>
</evidence>
<comment type="caution">
    <text evidence="9">The sequence shown here is derived from an EMBL/GenBank/DDBJ whole genome shotgun (WGS) entry which is preliminary data.</text>
</comment>
<dbReference type="InterPro" id="IPR000515">
    <property type="entry name" value="MetI-like"/>
</dbReference>
<name>A0A4S4BVS2_9BACL</name>
<organism evidence="9 10">
    <name type="scientific">Cohnella fermenti</name>
    <dbReference type="NCBI Taxonomy" id="2565925"/>
    <lineage>
        <taxon>Bacteria</taxon>
        <taxon>Bacillati</taxon>
        <taxon>Bacillota</taxon>
        <taxon>Bacilli</taxon>
        <taxon>Bacillales</taxon>
        <taxon>Paenibacillaceae</taxon>
        <taxon>Cohnella</taxon>
    </lineage>
</organism>
<evidence type="ECO:0000313" key="9">
    <source>
        <dbReference type="EMBL" id="THF79127.1"/>
    </source>
</evidence>
<dbReference type="OrthoDB" id="2576807at2"/>
<feature type="transmembrane region" description="Helical" evidence="7">
    <location>
        <begin position="262"/>
        <end position="281"/>
    </location>
</feature>
<feature type="transmembrane region" description="Helical" evidence="7">
    <location>
        <begin position="183"/>
        <end position="208"/>
    </location>
</feature>
<dbReference type="GO" id="GO:0055085">
    <property type="term" value="P:transmembrane transport"/>
    <property type="evidence" value="ECO:0007669"/>
    <property type="project" value="InterPro"/>
</dbReference>
<evidence type="ECO:0000313" key="10">
    <source>
        <dbReference type="Proteomes" id="UP000310636"/>
    </source>
</evidence>
<feature type="transmembrane region" description="Helical" evidence="7">
    <location>
        <begin position="12"/>
        <end position="34"/>
    </location>
</feature>
<evidence type="ECO:0000256" key="5">
    <source>
        <dbReference type="ARBA" id="ARBA00022989"/>
    </source>
</evidence>
<keyword evidence="6 7" id="KW-0472">Membrane</keyword>
<keyword evidence="2 7" id="KW-0813">Transport</keyword>
<dbReference type="Gene3D" id="1.10.3720.10">
    <property type="entry name" value="MetI-like"/>
    <property type="match status" value="1"/>
</dbReference>
<comment type="subcellular location">
    <subcellularLocation>
        <location evidence="1 7">Cell membrane</location>
        <topology evidence="1 7">Multi-pass membrane protein</topology>
    </subcellularLocation>
</comment>
<feature type="domain" description="ABC transmembrane type-1" evidence="8">
    <location>
        <begin position="74"/>
        <end position="278"/>
    </location>
</feature>
<dbReference type="PROSITE" id="PS50928">
    <property type="entry name" value="ABC_TM1"/>
    <property type="match status" value="1"/>
</dbReference>
<evidence type="ECO:0000256" key="3">
    <source>
        <dbReference type="ARBA" id="ARBA00022475"/>
    </source>
</evidence>
<reference evidence="9 10" key="1">
    <citation type="submission" date="2019-04" db="EMBL/GenBank/DDBJ databases">
        <title>Cohnella sp. nov. isolated from preserved vegetables.</title>
        <authorList>
            <person name="Lin S.-Y."/>
            <person name="Hung M.-H."/>
            <person name="Young C.-C."/>
        </authorList>
    </citation>
    <scope>NUCLEOTIDE SEQUENCE [LARGE SCALE GENOMIC DNA]</scope>
    <source>
        <strain evidence="9 10">CC-MHH1044</strain>
    </source>
</reference>
<keyword evidence="3" id="KW-1003">Cell membrane</keyword>
<dbReference type="PANTHER" id="PTHR43744:SF9">
    <property type="entry name" value="POLYGALACTURONAN_RHAMNOGALACTURONAN TRANSPORT SYSTEM PERMEASE PROTEIN YTCP"/>
    <property type="match status" value="1"/>
</dbReference>
<feature type="transmembrane region" description="Helical" evidence="7">
    <location>
        <begin position="112"/>
        <end position="135"/>
    </location>
</feature>
<dbReference type="GO" id="GO:0005886">
    <property type="term" value="C:plasma membrane"/>
    <property type="evidence" value="ECO:0007669"/>
    <property type="project" value="UniProtKB-SubCell"/>
</dbReference>
<accession>A0A4S4BVS2</accession>
<dbReference type="Proteomes" id="UP000310636">
    <property type="component" value="Unassembled WGS sequence"/>
</dbReference>
<comment type="similarity">
    <text evidence="7">Belongs to the binding-protein-dependent transport system permease family.</text>
</comment>
<evidence type="ECO:0000259" key="8">
    <source>
        <dbReference type="PROSITE" id="PS50928"/>
    </source>
</evidence>
<feature type="transmembrane region" description="Helical" evidence="7">
    <location>
        <begin position="141"/>
        <end position="162"/>
    </location>
</feature>
<dbReference type="SUPFAM" id="SSF161098">
    <property type="entry name" value="MetI-like"/>
    <property type="match status" value="1"/>
</dbReference>
<gene>
    <name evidence="9" type="ORF">E6C55_13005</name>
</gene>
<keyword evidence="5 7" id="KW-1133">Transmembrane helix</keyword>
<proteinExistence type="inferred from homology"/>
<dbReference type="Pfam" id="PF00528">
    <property type="entry name" value="BPD_transp_1"/>
    <property type="match status" value="1"/>
</dbReference>
<dbReference type="InterPro" id="IPR035906">
    <property type="entry name" value="MetI-like_sf"/>
</dbReference>
<keyword evidence="4 7" id="KW-0812">Transmembrane</keyword>